<name>A0A9D4WVU8_PEA</name>
<evidence type="ECO:0000313" key="1">
    <source>
        <dbReference type="EMBL" id="KAI5408615.1"/>
    </source>
</evidence>
<dbReference type="InterPro" id="IPR050796">
    <property type="entry name" value="SCF_F-box_component"/>
</dbReference>
<keyword evidence="2" id="KW-1185">Reference proteome</keyword>
<dbReference type="EMBL" id="JAMSHJ010000005">
    <property type="protein sequence ID" value="KAI5408615.1"/>
    <property type="molecule type" value="Genomic_DNA"/>
</dbReference>
<sequence length="208" mass="24317">MEKTKSSCEKVSNHIPADLTVSILSKLFLKSLVRFRCVRKSWSLLFQDSYFMNMYRIHFASNHNYMYADDSCITLEGLQPYQHGHQVLFSHSGERFKNKVKLDLPPPFQENDTCFEFLGSVVDGTICFYQGMVIPKIVFWNLSTKEFKVLPPSPLESVPPYYERVFCEMHGFGYDHVNDDHKVVRHVAHCRDLTNYEGYKDYIPPHDS</sequence>
<dbReference type="InterPro" id="IPR036047">
    <property type="entry name" value="F-box-like_dom_sf"/>
</dbReference>
<comment type="caution">
    <text evidence="1">The sequence shown here is derived from an EMBL/GenBank/DDBJ whole genome shotgun (WGS) entry which is preliminary data.</text>
</comment>
<accession>A0A9D4WVU8</accession>
<evidence type="ECO:0000313" key="2">
    <source>
        <dbReference type="Proteomes" id="UP001058974"/>
    </source>
</evidence>
<dbReference type="SUPFAM" id="SSF81383">
    <property type="entry name" value="F-box domain"/>
    <property type="match status" value="1"/>
</dbReference>
<protein>
    <recommendedName>
        <fullName evidence="3">F-box domain-containing protein</fullName>
    </recommendedName>
</protein>
<dbReference type="AlphaFoldDB" id="A0A9D4WVU8"/>
<proteinExistence type="predicted"/>
<gene>
    <name evidence="1" type="ORF">KIW84_054453</name>
</gene>
<evidence type="ECO:0008006" key="3">
    <source>
        <dbReference type="Google" id="ProtNLM"/>
    </source>
</evidence>
<dbReference type="Proteomes" id="UP001058974">
    <property type="component" value="Chromosome 5"/>
</dbReference>
<organism evidence="1 2">
    <name type="scientific">Pisum sativum</name>
    <name type="common">Garden pea</name>
    <name type="synonym">Lathyrus oleraceus</name>
    <dbReference type="NCBI Taxonomy" id="3888"/>
    <lineage>
        <taxon>Eukaryota</taxon>
        <taxon>Viridiplantae</taxon>
        <taxon>Streptophyta</taxon>
        <taxon>Embryophyta</taxon>
        <taxon>Tracheophyta</taxon>
        <taxon>Spermatophyta</taxon>
        <taxon>Magnoliopsida</taxon>
        <taxon>eudicotyledons</taxon>
        <taxon>Gunneridae</taxon>
        <taxon>Pentapetalae</taxon>
        <taxon>rosids</taxon>
        <taxon>fabids</taxon>
        <taxon>Fabales</taxon>
        <taxon>Fabaceae</taxon>
        <taxon>Papilionoideae</taxon>
        <taxon>50 kb inversion clade</taxon>
        <taxon>NPAAA clade</taxon>
        <taxon>Hologalegina</taxon>
        <taxon>IRL clade</taxon>
        <taxon>Fabeae</taxon>
        <taxon>Lathyrus</taxon>
    </lineage>
</organism>
<reference evidence="1 2" key="1">
    <citation type="journal article" date="2022" name="Nat. Genet.">
        <title>Improved pea reference genome and pan-genome highlight genomic features and evolutionary characteristics.</title>
        <authorList>
            <person name="Yang T."/>
            <person name="Liu R."/>
            <person name="Luo Y."/>
            <person name="Hu S."/>
            <person name="Wang D."/>
            <person name="Wang C."/>
            <person name="Pandey M.K."/>
            <person name="Ge S."/>
            <person name="Xu Q."/>
            <person name="Li N."/>
            <person name="Li G."/>
            <person name="Huang Y."/>
            <person name="Saxena R.K."/>
            <person name="Ji Y."/>
            <person name="Li M."/>
            <person name="Yan X."/>
            <person name="He Y."/>
            <person name="Liu Y."/>
            <person name="Wang X."/>
            <person name="Xiang C."/>
            <person name="Varshney R.K."/>
            <person name="Ding H."/>
            <person name="Gao S."/>
            <person name="Zong X."/>
        </authorList>
    </citation>
    <scope>NUCLEOTIDE SEQUENCE [LARGE SCALE GENOMIC DNA]</scope>
    <source>
        <strain evidence="1 2">cv. Zhongwan 6</strain>
    </source>
</reference>
<dbReference type="Gramene" id="Psat05G0445300-T2">
    <property type="protein sequence ID" value="KAI5408615.1"/>
    <property type="gene ID" value="KIW84_054453"/>
</dbReference>
<dbReference type="PANTHER" id="PTHR31672:SF13">
    <property type="entry name" value="F-BOX PROTEIN CPR30-LIKE"/>
    <property type="match status" value="1"/>
</dbReference>
<dbReference type="PANTHER" id="PTHR31672">
    <property type="entry name" value="BNACNNG10540D PROTEIN"/>
    <property type="match status" value="1"/>
</dbReference>